<dbReference type="RefSeq" id="WP_228854204.1">
    <property type="nucleotide sequence ID" value="NZ_AP024086.1"/>
</dbReference>
<dbReference type="KEGG" id="dbk:DGMP_24730"/>
<evidence type="ECO:0000313" key="2">
    <source>
        <dbReference type="Proteomes" id="UP000826725"/>
    </source>
</evidence>
<evidence type="ECO:0000313" key="1">
    <source>
        <dbReference type="EMBL" id="BCL61780.1"/>
    </source>
</evidence>
<sequence>MSESSWSLLYLSQEDCVEAGGAEMSETLKATERSFFLHGKGDYVQPGKPVIRWGDASTEETIGRIMSMPSFLGGKEFGEELNLRGLLGPVDTSGIKFIPSRPDNPKKGLPRATAIIIILDPETFIPICVMDGAIVSAMRTGAASGVGAKYLANPDSKYFGLVGASVQGMTQAAAIKAAVPSLEMLKVFDINSDASKAFADKMSERLEMEIIPVETVREAFVEMDVISTATMAREPYVNKEWYKPGVFHAEISFWDTPPEALTVFDRVFVDDWYQVKHHGVDVSWRAVKEGFIPEERVIGELGEVVVGKKVGRESKSDRIFFNPIGLGIHDLSEAYRVYQNAMAKGVGTTLTYFERNSGWLDSLSL</sequence>
<reference evidence="1" key="1">
    <citation type="submission" date="2020-09" db="EMBL/GenBank/DDBJ databases">
        <title>Desulfogranum mesoprofundum gen. nov., sp. nov., a novel mesophilic, sulfate-reducing chemolithoautotroph isolated from a deep-sea hydrothermal vent chimney in the Suiyo Seamount.</title>
        <authorList>
            <person name="Hashimoto Y."/>
            <person name="Nakagawa S."/>
        </authorList>
    </citation>
    <scope>NUCLEOTIDE SEQUENCE</scope>
    <source>
        <strain evidence="1">KT2</strain>
    </source>
</reference>
<dbReference type="GO" id="GO:0005737">
    <property type="term" value="C:cytoplasm"/>
    <property type="evidence" value="ECO:0007669"/>
    <property type="project" value="TreeGrafter"/>
</dbReference>
<dbReference type="Proteomes" id="UP000826725">
    <property type="component" value="Chromosome"/>
</dbReference>
<dbReference type="PIRSF" id="PIRSF001439">
    <property type="entry name" value="CryM"/>
    <property type="match status" value="1"/>
</dbReference>
<dbReference type="PANTHER" id="PTHR13812">
    <property type="entry name" value="KETIMINE REDUCTASE MU-CRYSTALLIN"/>
    <property type="match status" value="1"/>
</dbReference>
<keyword evidence="2" id="KW-1185">Reference proteome</keyword>
<dbReference type="AlphaFoldDB" id="A0A8D5FJ72"/>
<protein>
    <submittedName>
        <fullName evidence="1">Ornithine cyclodeaminase</fullName>
    </submittedName>
</protein>
<proteinExistence type="predicted"/>
<gene>
    <name evidence="1" type="ORF">DGMP_24730</name>
</gene>
<dbReference type="Pfam" id="PF02423">
    <property type="entry name" value="OCD_Mu_crystall"/>
    <property type="match status" value="1"/>
</dbReference>
<organism evidence="1 2">
    <name type="scientific">Desulfomarina profundi</name>
    <dbReference type="NCBI Taxonomy" id="2772557"/>
    <lineage>
        <taxon>Bacteria</taxon>
        <taxon>Pseudomonadati</taxon>
        <taxon>Thermodesulfobacteriota</taxon>
        <taxon>Desulfobulbia</taxon>
        <taxon>Desulfobulbales</taxon>
        <taxon>Desulfobulbaceae</taxon>
        <taxon>Desulfomarina</taxon>
    </lineage>
</organism>
<dbReference type="EMBL" id="AP024086">
    <property type="protein sequence ID" value="BCL61780.1"/>
    <property type="molecule type" value="Genomic_DNA"/>
</dbReference>
<accession>A0A8D5FJ72</accession>
<dbReference type="PANTHER" id="PTHR13812:SF19">
    <property type="entry name" value="KETIMINE REDUCTASE MU-CRYSTALLIN"/>
    <property type="match status" value="1"/>
</dbReference>
<dbReference type="InterPro" id="IPR003462">
    <property type="entry name" value="ODC_Mu_crystall"/>
</dbReference>
<name>A0A8D5FJ72_9BACT</name>